<keyword evidence="11" id="KW-1185">Reference proteome</keyword>
<dbReference type="Proteomes" id="UP000195437">
    <property type="component" value="Chromosome"/>
</dbReference>
<dbReference type="InterPro" id="IPR023165">
    <property type="entry name" value="rRNA_Ade_diMease-like_C"/>
</dbReference>
<dbReference type="InterPro" id="IPR020596">
    <property type="entry name" value="rRNA_Ade_Mease_Trfase_CS"/>
</dbReference>
<dbReference type="AlphaFoldDB" id="A0A1Y0INN1"/>
<dbReference type="FunFam" id="3.40.50.150:FF:000023">
    <property type="entry name" value="Ribosomal RNA small subunit methyltransferase A"/>
    <property type="match status" value="1"/>
</dbReference>
<dbReference type="Gene3D" id="1.10.8.100">
    <property type="entry name" value="Ribosomal RNA adenine dimethylase-like, domain 2"/>
    <property type="match status" value="1"/>
</dbReference>
<reference evidence="11" key="1">
    <citation type="submission" date="2017-05" db="EMBL/GenBank/DDBJ databases">
        <authorList>
            <person name="Sung H."/>
        </authorList>
    </citation>
    <scope>NUCLEOTIDE SEQUENCE [LARGE SCALE GENOMIC DNA]</scope>
    <source>
        <strain evidence="11">AR23208</strain>
    </source>
</reference>
<proteinExistence type="inferred from homology"/>
<feature type="binding site" evidence="7 8">
    <location>
        <position position="102"/>
    </location>
    <ligand>
        <name>S-adenosyl-L-methionine</name>
        <dbReference type="ChEBI" id="CHEBI:59789"/>
    </ligand>
</feature>
<keyword evidence="3 7" id="KW-0489">Methyltransferase</keyword>
<evidence type="ECO:0000256" key="3">
    <source>
        <dbReference type="ARBA" id="ARBA00022603"/>
    </source>
</evidence>
<comment type="function">
    <text evidence="7">Specifically dimethylates two adjacent adenosines (A1518 and A1519) in the loop of a conserved hairpin near the 3'-end of 16S rRNA in the 30S particle. May play a critical role in biogenesis of 30S subunits.</text>
</comment>
<dbReference type="InterPro" id="IPR020598">
    <property type="entry name" value="rRNA_Ade_methylase_Trfase_N"/>
</dbReference>
<dbReference type="PANTHER" id="PTHR11727:SF7">
    <property type="entry name" value="DIMETHYLADENOSINE TRANSFERASE-RELATED"/>
    <property type="match status" value="1"/>
</dbReference>
<dbReference type="PROSITE" id="PS01131">
    <property type="entry name" value="RRNA_A_DIMETH"/>
    <property type="match status" value="1"/>
</dbReference>
<protein>
    <recommendedName>
        <fullName evidence="7">Ribosomal RNA small subunit methyltransferase A</fullName>
        <ecNumber evidence="7">2.1.1.182</ecNumber>
    </recommendedName>
    <alternativeName>
        <fullName evidence="7">16S rRNA (adenine(1518)-N(6)/adenine(1519)-N(6))-dimethyltransferase</fullName>
    </alternativeName>
    <alternativeName>
        <fullName evidence="7">16S rRNA dimethyladenosine transferase</fullName>
    </alternativeName>
    <alternativeName>
        <fullName evidence="7">16S rRNA dimethylase</fullName>
    </alternativeName>
    <alternativeName>
        <fullName evidence="7">S-adenosylmethionine-6-N', N'-adenosyl(rRNA) dimethyltransferase</fullName>
    </alternativeName>
</protein>
<dbReference type="KEGG" id="tum:CBW65_07605"/>
<dbReference type="EMBL" id="CP021434">
    <property type="protein sequence ID" value="ARU60963.1"/>
    <property type="molecule type" value="Genomic_DNA"/>
</dbReference>
<comment type="catalytic activity">
    <reaction evidence="7">
        <text>adenosine(1518)/adenosine(1519) in 16S rRNA + 4 S-adenosyl-L-methionine = N(6)-dimethyladenosine(1518)/N(6)-dimethyladenosine(1519) in 16S rRNA + 4 S-adenosyl-L-homocysteine + 4 H(+)</text>
        <dbReference type="Rhea" id="RHEA:19609"/>
        <dbReference type="Rhea" id="RHEA-COMP:10232"/>
        <dbReference type="Rhea" id="RHEA-COMP:10233"/>
        <dbReference type="ChEBI" id="CHEBI:15378"/>
        <dbReference type="ChEBI" id="CHEBI:57856"/>
        <dbReference type="ChEBI" id="CHEBI:59789"/>
        <dbReference type="ChEBI" id="CHEBI:74411"/>
        <dbReference type="ChEBI" id="CHEBI:74493"/>
        <dbReference type="EC" id="2.1.1.182"/>
    </reaction>
</comment>
<evidence type="ECO:0000256" key="8">
    <source>
        <dbReference type="PROSITE-ProRule" id="PRU01026"/>
    </source>
</evidence>
<dbReference type="InterPro" id="IPR011530">
    <property type="entry name" value="rRNA_adenine_dimethylase"/>
</dbReference>
<dbReference type="NCBIfam" id="TIGR00755">
    <property type="entry name" value="ksgA"/>
    <property type="match status" value="1"/>
</dbReference>
<dbReference type="PROSITE" id="PS51689">
    <property type="entry name" value="SAM_RNA_A_N6_MT"/>
    <property type="match status" value="1"/>
</dbReference>
<evidence type="ECO:0000313" key="10">
    <source>
        <dbReference type="EMBL" id="ARU60963.1"/>
    </source>
</evidence>
<evidence type="ECO:0000256" key="7">
    <source>
        <dbReference type="HAMAP-Rule" id="MF_00607"/>
    </source>
</evidence>
<keyword evidence="6 7" id="KW-0694">RNA-binding</keyword>
<evidence type="ECO:0000256" key="6">
    <source>
        <dbReference type="ARBA" id="ARBA00022884"/>
    </source>
</evidence>
<keyword evidence="5 7" id="KW-0949">S-adenosyl-L-methionine</keyword>
<dbReference type="GO" id="GO:0005829">
    <property type="term" value="C:cytosol"/>
    <property type="evidence" value="ECO:0007669"/>
    <property type="project" value="TreeGrafter"/>
</dbReference>
<feature type="binding site" evidence="7 8">
    <location>
        <position position="126"/>
    </location>
    <ligand>
        <name>S-adenosyl-L-methionine</name>
        <dbReference type="ChEBI" id="CHEBI:59789"/>
    </ligand>
</feature>
<evidence type="ECO:0000256" key="4">
    <source>
        <dbReference type="ARBA" id="ARBA00022679"/>
    </source>
</evidence>
<dbReference type="Gene3D" id="3.40.50.150">
    <property type="entry name" value="Vaccinia Virus protein VP39"/>
    <property type="match status" value="1"/>
</dbReference>
<feature type="binding site" evidence="7 8">
    <location>
        <position position="56"/>
    </location>
    <ligand>
        <name>S-adenosyl-L-methionine</name>
        <dbReference type="ChEBI" id="CHEBI:59789"/>
    </ligand>
</feature>
<sequence length="288" mass="32211">MTKRLVLPSVTRDVVTRHGFSFKKSLGQNFLIDGNILDKIVTAAELDDQNGALEIGPGIGTLTQELCENARQVVAVEKDNRLLAVLEETLSDYNNVHVHHADVLEADLHALFQQWFSGMEVSVVANLPYYVTTPIVMKLLEERLPLRHIVVMVQREVAERMAAKPGGKDYGTLSIAVQYYTEPELVTRVPESSFMPAPNVESTVIKLKVRKAPAVSVQDEKLFFHLVKASFAQRRKTLLNNLQNNLQPKREKDTILAALERTGIEPSRRGETLSLEEYAKLADALVIS</sequence>
<dbReference type="EC" id="2.1.1.182" evidence="7"/>
<dbReference type="SMART" id="SM00650">
    <property type="entry name" value="rADc"/>
    <property type="match status" value="1"/>
</dbReference>
<feature type="binding site" evidence="7 8">
    <location>
        <position position="31"/>
    </location>
    <ligand>
        <name>S-adenosyl-L-methionine</name>
        <dbReference type="ChEBI" id="CHEBI:59789"/>
    </ligand>
</feature>
<feature type="binding site" evidence="7 8">
    <location>
        <position position="77"/>
    </location>
    <ligand>
        <name>S-adenosyl-L-methionine</name>
        <dbReference type="ChEBI" id="CHEBI:59789"/>
    </ligand>
</feature>
<comment type="subcellular location">
    <subcellularLocation>
        <location evidence="7">Cytoplasm</location>
    </subcellularLocation>
</comment>
<evidence type="ECO:0000313" key="11">
    <source>
        <dbReference type="Proteomes" id="UP000195437"/>
    </source>
</evidence>
<feature type="binding site" evidence="7 8">
    <location>
        <position position="29"/>
    </location>
    <ligand>
        <name>S-adenosyl-L-methionine</name>
        <dbReference type="ChEBI" id="CHEBI:59789"/>
    </ligand>
</feature>
<keyword evidence="4 7" id="KW-0808">Transferase</keyword>
<dbReference type="SUPFAM" id="SSF53335">
    <property type="entry name" value="S-adenosyl-L-methionine-dependent methyltransferases"/>
    <property type="match status" value="1"/>
</dbReference>
<dbReference type="CDD" id="cd02440">
    <property type="entry name" value="AdoMet_MTases"/>
    <property type="match status" value="1"/>
</dbReference>
<dbReference type="Pfam" id="PF00398">
    <property type="entry name" value="RrnaAD"/>
    <property type="match status" value="1"/>
</dbReference>
<organism evidence="10 11">
    <name type="scientific">Tumebacillus avium</name>
    <dbReference type="NCBI Taxonomy" id="1903704"/>
    <lineage>
        <taxon>Bacteria</taxon>
        <taxon>Bacillati</taxon>
        <taxon>Bacillota</taxon>
        <taxon>Bacilli</taxon>
        <taxon>Bacillales</taxon>
        <taxon>Alicyclobacillaceae</taxon>
        <taxon>Tumebacillus</taxon>
    </lineage>
</organism>
<evidence type="ECO:0000259" key="9">
    <source>
        <dbReference type="SMART" id="SM00650"/>
    </source>
</evidence>
<evidence type="ECO:0000256" key="5">
    <source>
        <dbReference type="ARBA" id="ARBA00022691"/>
    </source>
</evidence>
<dbReference type="InterPro" id="IPR029063">
    <property type="entry name" value="SAM-dependent_MTases_sf"/>
</dbReference>
<evidence type="ECO:0000256" key="2">
    <source>
        <dbReference type="ARBA" id="ARBA00022552"/>
    </source>
</evidence>
<comment type="similarity">
    <text evidence="7">Belongs to the class I-like SAM-binding methyltransferase superfamily. rRNA adenine N(6)-methyltransferase family. RsmA subfamily.</text>
</comment>
<dbReference type="GO" id="GO:0003723">
    <property type="term" value="F:RNA binding"/>
    <property type="evidence" value="ECO:0007669"/>
    <property type="project" value="UniProtKB-UniRule"/>
</dbReference>
<name>A0A1Y0INN1_9BACL</name>
<dbReference type="HAMAP" id="MF_00607">
    <property type="entry name" value="16SrRNA_methyltr_A"/>
    <property type="match status" value="1"/>
</dbReference>
<evidence type="ECO:0000256" key="1">
    <source>
        <dbReference type="ARBA" id="ARBA00022490"/>
    </source>
</evidence>
<dbReference type="GO" id="GO:0052908">
    <property type="term" value="F:16S rRNA (adenine(1518)-N(6)/adenine(1519)-N(6))-dimethyltransferase activity"/>
    <property type="evidence" value="ECO:0007669"/>
    <property type="project" value="UniProtKB-EC"/>
</dbReference>
<keyword evidence="2 7" id="KW-0698">rRNA processing</keyword>
<dbReference type="RefSeq" id="WP_087456348.1">
    <property type="nucleotide sequence ID" value="NZ_CP021434.1"/>
</dbReference>
<dbReference type="OrthoDB" id="9814755at2"/>
<dbReference type="PANTHER" id="PTHR11727">
    <property type="entry name" value="DIMETHYLADENOSINE TRANSFERASE"/>
    <property type="match status" value="1"/>
</dbReference>
<feature type="domain" description="Ribosomal RNA adenine methylase transferase N-terminal" evidence="9">
    <location>
        <begin position="36"/>
        <end position="211"/>
    </location>
</feature>
<accession>A0A1Y0INN1</accession>
<gene>
    <name evidence="7" type="primary">rsmA</name>
    <name evidence="7" type="synonym">ksgA</name>
    <name evidence="10" type="ORF">CBW65_07605</name>
</gene>
<keyword evidence="1 7" id="KW-0963">Cytoplasm</keyword>
<dbReference type="InterPro" id="IPR001737">
    <property type="entry name" value="KsgA/Erm"/>
</dbReference>